<protein>
    <submittedName>
        <fullName evidence="2">Uncharacterized protein</fullName>
    </submittedName>
</protein>
<name>A0A1E5UXY6_9POAL</name>
<feature type="compositionally biased region" description="Low complexity" evidence="1">
    <location>
        <begin position="24"/>
        <end position="36"/>
    </location>
</feature>
<dbReference type="Gene3D" id="3.10.129.10">
    <property type="entry name" value="Hotdog Thioesterase"/>
    <property type="match status" value="1"/>
</dbReference>
<dbReference type="SUPFAM" id="SSF54637">
    <property type="entry name" value="Thioesterase/thiol ester dehydrase-isomerase"/>
    <property type="match status" value="1"/>
</dbReference>
<comment type="caution">
    <text evidence="2">The sequence shown here is derived from an EMBL/GenBank/DDBJ whole genome shotgun (WGS) entry which is preliminary data.</text>
</comment>
<keyword evidence="3" id="KW-1185">Reference proteome</keyword>
<dbReference type="GO" id="GO:0016297">
    <property type="term" value="F:fatty acyl-[ACP] hydrolase activity"/>
    <property type="evidence" value="ECO:0007669"/>
    <property type="project" value="TreeGrafter"/>
</dbReference>
<dbReference type="AlphaFoldDB" id="A0A1E5UXY6"/>
<dbReference type="CDD" id="cd00586">
    <property type="entry name" value="4HBT"/>
    <property type="match status" value="1"/>
</dbReference>
<evidence type="ECO:0000256" key="1">
    <source>
        <dbReference type="SAM" id="MobiDB-lite"/>
    </source>
</evidence>
<dbReference type="EMBL" id="LWDX02058914">
    <property type="protein sequence ID" value="OEL17741.1"/>
    <property type="molecule type" value="Genomic_DNA"/>
</dbReference>
<dbReference type="PANTHER" id="PTHR31793:SF32">
    <property type="entry name" value="THIOESTERASE DOMAIN-CONTAINING PROTEIN"/>
    <property type="match status" value="1"/>
</dbReference>
<feature type="compositionally biased region" description="Polar residues" evidence="1">
    <location>
        <begin position="1"/>
        <end position="10"/>
    </location>
</feature>
<organism evidence="2 3">
    <name type="scientific">Dichanthelium oligosanthes</name>
    <dbReference type="NCBI Taxonomy" id="888268"/>
    <lineage>
        <taxon>Eukaryota</taxon>
        <taxon>Viridiplantae</taxon>
        <taxon>Streptophyta</taxon>
        <taxon>Embryophyta</taxon>
        <taxon>Tracheophyta</taxon>
        <taxon>Spermatophyta</taxon>
        <taxon>Magnoliopsida</taxon>
        <taxon>Liliopsida</taxon>
        <taxon>Poales</taxon>
        <taxon>Poaceae</taxon>
        <taxon>PACMAD clade</taxon>
        <taxon>Panicoideae</taxon>
        <taxon>Panicodae</taxon>
        <taxon>Paniceae</taxon>
        <taxon>Dichantheliinae</taxon>
        <taxon>Dichanthelium</taxon>
    </lineage>
</organism>
<dbReference type="InterPro" id="IPR029069">
    <property type="entry name" value="HotDog_dom_sf"/>
</dbReference>
<feature type="compositionally biased region" description="Pro residues" evidence="1">
    <location>
        <begin position="11"/>
        <end position="23"/>
    </location>
</feature>
<sequence>MSVPHQQQPFNLPPPITKQPPAPSLSAGGSAGAWWPRSRRRPRALQVQSRPADVIGTKTMVRDTKFPRAGKFFEMEMTVRGCELDKYGAVSSAVYAGYMETARQEMLASLGVCTGSIARAGRALALSKLTVKYMAPLKLVSEAMATAVCLNKDYRPTRMFPEMENLLHFFSA</sequence>
<dbReference type="InterPro" id="IPR050563">
    <property type="entry name" value="4-hydroxybenzoyl-CoA_TE"/>
</dbReference>
<evidence type="ECO:0000313" key="3">
    <source>
        <dbReference type="Proteomes" id="UP000095767"/>
    </source>
</evidence>
<dbReference type="OrthoDB" id="661377at2759"/>
<feature type="region of interest" description="Disordered" evidence="1">
    <location>
        <begin position="1"/>
        <end position="44"/>
    </location>
</feature>
<evidence type="ECO:0000313" key="2">
    <source>
        <dbReference type="EMBL" id="OEL17741.1"/>
    </source>
</evidence>
<dbReference type="GO" id="GO:0009507">
    <property type="term" value="C:chloroplast"/>
    <property type="evidence" value="ECO:0007669"/>
    <property type="project" value="TreeGrafter"/>
</dbReference>
<dbReference type="PANTHER" id="PTHR31793">
    <property type="entry name" value="4-HYDROXYBENZOYL-COA THIOESTERASE FAMILY MEMBER"/>
    <property type="match status" value="1"/>
</dbReference>
<proteinExistence type="predicted"/>
<reference evidence="2 3" key="1">
    <citation type="submission" date="2016-09" db="EMBL/GenBank/DDBJ databases">
        <title>The draft genome of Dichanthelium oligosanthes: A C3 panicoid grass species.</title>
        <authorList>
            <person name="Studer A.J."/>
            <person name="Schnable J.C."/>
            <person name="Brutnell T.P."/>
        </authorList>
    </citation>
    <scope>NUCLEOTIDE SEQUENCE [LARGE SCALE GENOMIC DNA]</scope>
    <source>
        <strain evidence="3">cv. Kellogg 1175</strain>
        <tissue evidence="2">Leaf</tissue>
    </source>
</reference>
<accession>A0A1E5UXY6</accession>
<dbReference type="Proteomes" id="UP000095767">
    <property type="component" value="Unassembled WGS sequence"/>
</dbReference>
<gene>
    <name evidence="2" type="ORF">BAE44_0021240</name>
</gene>